<reference evidence="5" key="1">
    <citation type="journal article" date="2019" name="Curr. Biol.">
        <title>Genome Sequence of Striga asiatica Provides Insight into the Evolution of Plant Parasitism.</title>
        <authorList>
            <person name="Yoshida S."/>
            <person name="Kim S."/>
            <person name="Wafula E.K."/>
            <person name="Tanskanen J."/>
            <person name="Kim Y.M."/>
            <person name="Honaas L."/>
            <person name="Yang Z."/>
            <person name="Spallek T."/>
            <person name="Conn C.E."/>
            <person name="Ichihashi Y."/>
            <person name="Cheong K."/>
            <person name="Cui S."/>
            <person name="Der J.P."/>
            <person name="Gundlach H."/>
            <person name="Jiao Y."/>
            <person name="Hori C."/>
            <person name="Ishida J.K."/>
            <person name="Kasahara H."/>
            <person name="Kiba T."/>
            <person name="Kim M.S."/>
            <person name="Koo N."/>
            <person name="Laohavisit A."/>
            <person name="Lee Y.H."/>
            <person name="Lumba S."/>
            <person name="McCourt P."/>
            <person name="Mortimer J.C."/>
            <person name="Mutuku J.M."/>
            <person name="Nomura T."/>
            <person name="Sasaki-Sekimoto Y."/>
            <person name="Seto Y."/>
            <person name="Wang Y."/>
            <person name="Wakatake T."/>
            <person name="Sakakibara H."/>
            <person name="Demura T."/>
            <person name="Yamaguchi S."/>
            <person name="Yoneyama K."/>
            <person name="Manabe R.I."/>
            <person name="Nelson D.C."/>
            <person name="Schulman A.H."/>
            <person name="Timko M.P."/>
            <person name="dePamphilis C.W."/>
            <person name="Choi D."/>
            <person name="Shirasu K."/>
        </authorList>
    </citation>
    <scope>NUCLEOTIDE SEQUENCE [LARGE SCALE GENOMIC DNA]</scope>
    <source>
        <strain evidence="5">cv. UVA1</strain>
    </source>
</reference>
<feature type="region of interest" description="Disordered" evidence="2">
    <location>
        <begin position="1"/>
        <end position="28"/>
    </location>
</feature>
<dbReference type="InterPro" id="IPR029062">
    <property type="entry name" value="Class_I_gatase-like"/>
</dbReference>
<feature type="domain" description="Glutamine amidotransferase" evidence="3">
    <location>
        <begin position="92"/>
        <end position="162"/>
    </location>
</feature>
<dbReference type="OrthoDB" id="524799at2759"/>
<feature type="compositionally biased region" description="Polar residues" evidence="2">
    <location>
        <begin position="19"/>
        <end position="28"/>
    </location>
</feature>
<dbReference type="PANTHER" id="PTHR43418:SF4">
    <property type="entry name" value="MULTIFUNCTIONAL TRYPTOPHAN BIOSYNTHESIS PROTEIN"/>
    <property type="match status" value="1"/>
</dbReference>
<evidence type="ECO:0000313" key="4">
    <source>
        <dbReference type="EMBL" id="GER41249.1"/>
    </source>
</evidence>
<dbReference type="PRINTS" id="PR00097">
    <property type="entry name" value="ANTSNTHASEII"/>
</dbReference>
<dbReference type="GO" id="GO:0004049">
    <property type="term" value="F:anthranilate synthase activity"/>
    <property type="evidence" value="ECO:0007669"/>
    <property type="project" value="TreeGrafter"/>
</dbReference>
<dbReference type="Pfam" id="PF00117">
    <property type="entry name" value="GATase"/>
    <property type="match status" value="1"/>
</dbReference>
<protein>
    <submittedName>
        <fullName evidence="4">Anthranilate synthase component 2</fullName>
    </submittedName>
</protein>
<dbReference type="InterPro" id="IPR050472">
    <property type="entry name" value="Anth_synth/Amidotransfase"/>
</dbReference>
<dbReference type="Gene3D" id="3.40.50.880">
    <property type="match status" value="1"/>
</dbReference>
<dbReference type="GO" id="GO:0000162">
    <property type="term" value="P:L-tryptophan biosynthetic process"/>
    <property type="evidence" value="ECO:0007669"/>
    <property type="project" value="TreeGrafter"/>
</dbReference>
<dbReference type="EMBL" id="BKCP01006071">
    <property type="protein sequence ID" value="GER41249.1"/>
    <property type="molecule type" value="Genomic_DNA"/>
</dbReference>
<dbReference type="SUPFAM" id="SSF52317">
    <property type="entry name" value="Class I glutamine amidotransferase-like"/>
    <property type="match status" value="1"/>
</dbReference>
<dbReference type="AlphaFoldDB" id="A0A5A7Q7M3"/>
<gene>
    <name evidence="4" type="ORF">STAS_17955</name>
</gene>
<evidence type="ECO:0000256" key="1">
    <source>
        <dbReference type="ARBA" id="ARBA00022962"/>
    </source>
</evidence>
<sequence length="169" mass="18753">MAHSQRKSRAVKLDPKFRQSISRHSPSAASWSPTARLLAELFPVCIRHNLSKSHPPACLHLRPTTCFFLAATKTPMAISESASVKRSTNRIVLIDNYDSFTYNLCQYMGEVGCELEVYQNDKLTVDELKRKNPRGTPQDSRISLQTVQELGPTAPLFGVCIGEAYGGDA</sequence>
<feature type="compositionally biased region" description="Basic residues" evidence="2">
    <location>
        <begin position="1"/>
        <end position="10"/>
    </location>
</feature>
<dbReference type="PROSITE" id="PS51273">
    <property type="entry name" value="GATASE_TYPE_1"/>
    <property type="match status" value="1"/>
</dbReference>
<dbReference type="PANTHER" id="PTHR43418">
    <property type="entry name" value="MULTIFUNCTIONAL TRYPTOPHAN BIOSYNTHESIS PROTEIN-RELATED"/>
    <property type="match status" value="1"/>
</dbReference>
<dbReference type="InterPro" id="IPR017926">
    <property type="entry name" value="GATASE"/>
</dbReference>
<dbReference type="GO" id="GO:0005829">
    <property type="term" value="C:cytosol"/>
    <property type="evidence" value="ECO:0007669"/>
    <property type="project" value="TreeGrafter"/>
</dbReference>
<accession>A0A5A7Q7M3</accession>
<organism evidence="4 5">
    <name type="scientific">Striga asiatica</name>
    <name type="common">Asiatic witchweed</name>
    <name type="synonym">Buchnera asiatica</name>
    <dbReference type="NCBI Taxonomy" id="4170"/>
    <lineage>
        <taxon>Eukaryota</taxon>
        <taxon>Viridiplantae</taxon>
        <taxon>Streptophyta</taxon>
        <taxon>Embryophyta</taxon>
        <taxon>Tracheophyta</taxon>
        <taxon>Spermatophyta</taxon>
        <taxon>Magnoliopsida</taxon>
        <taxon>eudicotyledons</taxon>
        <taxon>Gunneridae</taxon>
        <taxon>Pentapetalae</taxon>
        <taxon>asterids</taxon>
        <taxon>lamiids</taxon>
        <taxon>Lamiales</taxon>
        <taxon>Orobanchaceae</taxon>
        <taxon>Buchnereae</taxon>
        <taxon>Striga</taxon>
    </lineage>
</organism>
<dbReference type="Proteomes" id="UP000325081">
    <property type="component" value="Unassembled WGS sequence"/>
</dbReference>
<keyword evidence="5" id="KW-1185">Reference proteome</keyword>
<proteinExistence type="predicted"/>
<keyword evidence="1" id="KW-0315">Glutamine amidotransferase</keyword>
<name>A0A5A7Q7M3_STRAF</name>
<evidence type="ECO:0000256" key="2">
    <source>
        <dbReference type="SAM" id="MobiDB-lite"/>
    </source>
</evidence>
<evidence type="ECO:0000259" key="3">
    <source>
        <dbReference type="Pfam" id="PF00117"/>
    </source>
</evidence>
<evidence type="ECO:0000313" key="5">
    <source>
        <dbReference type="Proteomes" id="UP000325081"/>
    </source>
</evidence>
<comment type="caution">
    <text evidence="4">The sequence shown here is derived from an EMBL/GenBank/DDBJ whole genome shotgun (WGS) entry which is preliminary data.</text>
</comment>